<evidence type="ECO:0000313" key="2">
    <source>
        <dbReference type="Proteomes" id="UP000762676"/>
    </source>
</evidence>
<dbReference type="AlphaFoldDB" id="A0AAV4JBE4"/>
<gene>
    <name evidence="1" type="ORF">ElyMa_005003300</name>
</gene>
<reference evidence="1 2" key="1">
    <citation type="journal article" date="2021" name="Elife">
        <title>Chloroplast acquisition without the gene transfer in kleptoplastic sea slugs, Plakobranchus ocellatus.</title>
        <authorList>
            <person name="Maeda T."/>
            <person name="Takahashi S."/>
            <person name="Yoshida T."/>
            <person name="Shimamura S."/>
            <person name="Takaki Y."/>
            <person name="Nagai Y."/>
            <person name="Toyoda A."/>
            <person name="Suzuki Y."/>
            <person name="Arimoto A."/>
            <person name="Ishii H."/>
            <person name="Satoh N."/>
            <person name="Nishiyama T."/>
            <person name="Hasebe M."/>
            <person name="Maruyama T."/>
            <person name="Minagawa J."/>
            <person name="Obokata J."/>
            <person name="Shigenobu S."/>
        </authorList>
    </citation>
    <scope>NUCLEOTIDE SEQUENCE [LARGE SCALE GENOMIC DNA]</scope>
</reference>
<dbReference type="EMBL" id="BMAT01009999">
    <property type="protein sequence ID" value="GFS18282.1"/>
    <property type="molecule type" value="Genomic_DNA"/>
</dbReference>
<comment type="caution">
    <text evidence="1">The sequence shown here is derived from an EMBL/GenBank/DDBJ whole genome shotgun (WGS) entry which is preliminary data.</text>
</comment>
<organism evidence="1 2">
    <name type="scientific">Elysia marginata</name>
    <dbReference type="NCBI Taxonomy" id="1093978"/>
    <lineage>
        <taxon>Eukaryota</taxon>
        <taxon>Metazoa</taxon>
        <taxon>Spiralia</taxon>
        <taxon>Lophotrochozoa</taxon>
        <taxon>Mollusca</taxon>
        <taxon>Gastropoda</taxon>
        <taxon>Heterobranchia</taxon>
        <taxon>Euthyneura</taxon>
        <taxon>Panpulmonata</taxon>
        <taxon>Sacoglossa</taxon>
        <taxon>Placobranchoidea</taxon>
        <taxon>Plakobranchidae</taxon>
        <taxon>Elysia</taxon>
    </lineage>
</organism>
<protein>
    <submittedName>
        <fullName evidence="1">Uncharacterized protein</fullName>
    </submittedName>
</protein>
<sequence length="321" mass="37354">MADGMNQNTRLSMFCRAYNIDQSYNKSFICKYLMRVKDVIDKDRSIPQNKRLVVVNDVILRAMKLEEPEDLILCIYNSPLTNHIIPMDMLPSLKVKQTKHTKAPLPPDMEAEVLRGIIYPDTFVMKLPRQYTTLIRCGYFFTACYHSFIDEADEVPMSVASIVLDYDMNQVDISKPKDAPFIDRSCDRVRHIHMFRDRNSLRCELTARYLKVSNDPRIIDVAVHDLYPSLMSVLVKSDHMLPQRDLMGGIMTHELAEGFTMSPVYDTMWYKGFTPWTFAESDDIKSLPVEDLRFNDTRKLNILVWFINVSRIIEQAEDDTT</sequence>
<keyword evidence="2" id="KW-1185">Reference proteome</keyword>
<accession>A0AAV4JBE4</accession>
<name>A0AAV4JBE4_9GAST</name>
<proteinExistence type="predicted"/>
<dbReference type="Proteomes" id="UP000762676">
    <property type="component" value="Unassembled WGS sequence"/>
</dbReference>
<evidence type="ECO:0000313" key="1">
    <source>
        <dbReference type="EMBL" id="GFS18282.1"/>
    </source>
</evidence>